<reference evidence="4 5" key="1">
    <citation type="journal article" date="2017" name="Nat. Commun.">
        <title>Genome assembly with in vitro proximity ligation data and whole-genome triplication in lettuce.</title>
        <authorList>
            <person name="Reyes-Chin-Wo S."/>
            <person name="Wang Z."/>
            <person name="Yang X."/>
            <person name="Kozik A."/>
            <person name="Arikit S."/>
            <person name="Song C."/>
            <person name="Xia L."/>
            <person name="Froenicke L."/>
            <person name="Lavelle D.O."/>
            <person name="Truco M.J."/>
            <person name="Xia R."/>
            <person name="Zhu S."/>
            <person name="Xu C."/>
            <person name="Xu H."/>
            <person name="Xu X."/>
            <person name="Cox K."/>
            <person name="Korf I."/>
            <person name="Meyers B.C."/>
            <person name="Michelmore R.W."/>
        </authorList>
    </citation>
    <scope>NUCLEOTIDE SEQUENCE [LARGE SCALE GENOMIC DNA]</scope>
    <source>
        <strain evidence="5">cv. Salinas</strain>
        <tissue evidence="4">Seedlings</tissue>
    </source>
</reference>
<dbReference type="GO" id="GO:0005764">
    <property type="term" value="C:lysosome"/>
    <property type="evidence" value="ECO:0000318"/>
    <property type="project" value="GO_Central"/>
</dbReference>
<gene>
    <name evidence="4" type="ORF">LSAT_V11C100009380</name>
</gene>
<dbReference type="InterPro" id="IPR013128">
    <property type="entry name" value="Peptidase_C1A"/>
</dbReference>
<evidence type="ECO:0000256" key="2">
    <source>
        <dbReference type="ARBA" id="ARBA00023157"/>
    </source>
</evidence>
<dbReference type="InterPro" id="IPR038765">
    <property type="entry name" value="Papain-like_cys_pep_sf"/>
</dbReference>
<dbReference type="Pfam" id="PF00112">
    <property type="entry name" value="Peptidase_C1"/>
    <property type="match status" value="2"/>
</dbReference>
<dbReference type="GO" id="GO:0051603">
    <property type="term" value="P:proteolysis involved in protein catabolic process"/>
    <property type="evidence" value="ECO:0000318"/>
    <property type="project" value="GO_Central"/>
</dbReference>
<dbReference type="CDD" id="cd02248">
    <property type="entry name" value="Peptidase_C1A"/>
    <property type="match status" value="1"/>
</dbReference>
<evidence type="ECO:0000256" key="1">
    <source>
        <dbReference type="ARBA" id="ARBA00008455"/>
    </source>
</evidence>
<protein>
    <recommendedName>
        <fullName evidence="3">Peptidase C1A papain C-terminal domain-containing protein</fullName>
    </recommendedName>
</protein>
<evidence type="ECO:0000313" key="5">
    <source>
        <dbReference type="Proteomes" id="UP000235145"/>
    </source>
</evidence>
<dbReference type="Gene3D" id="3.90.70.10">
    <property type="entry name" value="Cysteine proteinases"/>
    <property type="match status" value="1"/>
</dbReference>
<proteinExistence type="inferred from homology"/>
<name>A0A9R1XWT1_LACSA</name>
<keyword evidence="5" id="KW-1185">Reference proteome</keyword>
<accession>A0A9R1XWT1</accession>
<dbReference type="PANTHER" id="PTHR12411">
    <property type="entry name" value="CYSTEINE PROTEASE FAMILY C1-RELATED"/>
    <property type="match status" value="1"/>
</dbReference>
<dbReference type="InterPro" id="IPR039417">
    <property type="entry name" value="Peptidase_C1A_papain-like"/>
</dbReference>
<dbReference type="EMBL" id="NBSK02000001">
    <property type="protein sequence ID" value="KAJ0225364.1"/>
    <property type="molecule type" value="Genomic_DNA"/>
</dbReference>
<evidence type="ECO:0000313" key="4">
    <source>
        <dbReference type="EMBL" id="KAJ0225364.1"/>
    </source>
</evidence>
<comment type="caution">
    <text evidence="4">The sequence shown here is derived from an EMBL/GenBank/DDBJ whole genome shotgun (WGS) entry which is preliminary data.</text>
</comment>
<dbReference type="SUPFAM" id="SSF54001">
    <property type="entry name" value="Cysteine proteinases"/>
    <property type="match status" value="1"/>
</dbReference>
<dbReference type="GO" id="GO:0005615">
    <property type="term" value="C:extracellular space"/>
    <property type="evidence" value="ECO:0000318"/>
    <property type="project" value="GO_Central"/>
</dbReference>
<dbReference type="Proteomes" id="UP000235145">
    <property type="component" value="Unassembled WGS sequence"/>
</dbReference>
<dbReference type="InterPro" id="IPR000668">
    <property type="entry name" value="Peptidase_C1A_C"/>
</dbReference>
<feature type="domain" description="Peptidase C1A papain C-terminal" evidence="3">
    <location>
        <begin position="63"/>
        <end position="320"/>
    </location>
</feature>
<dbReference type="AlphaFoldDB" id="A0A9R1XWT1"/>
<dbReference type="GO" id="GO:0004197">
    <property type="term" value="F:cysteine-type endopeptidase activity"/>
    <property type="evidence" value="ECO:0000318"/>
    <property type="project" value="GO_Central"/>
</dbReference>
<keyword evidence="2" id="KW-1015">Disulfide bond</keyword>
<organism evidence="4 5">
    <name type="scientific">Lactuca sativa</name>
    <name type="common">Garden lettuce</name>
    <dbReference type="NCBI Taxonomy" id="4236"/>
    <lineage>
        <taxon>Eukaryota</taxon>
        <taxon>Viridiplantae</taxon>
        <taxon>Streptophyta</taxon>
        <taxon>Embryophyta</taxon>
        <taxon>Tracheophyta</taxon>
        <taxon>Spermatophyta</taxon>
        <taxon>Magnoliopsida</taxon>
        <taxon>eudicotyledons</taxon>
        <taxon>Gunneridae</taxon>
        <taxon>Pentapetalae</taxon>
        <taxon>asterids</taxon>
        <taxon>campanulids</taxon>
        <taxon>Asterales</taxon>
        <taxon>Asteraceae</taxon>
        <taxon>Cichorioideae</taxon>
        <taxon>Cichorieae</taxon>
        <taxon>Lactucinae</taxon>
        <taxon>Lactuca</taxon>
    </lineage>
</organism>
<sequence>MKNPVFHGRSKHIDTKFQFIRECVENGEVKVTHVCSKEQRADILTKVMGKLKHKEMRELIGVKPKVLSPLSKIKEVAVRADYAFSAIAVVEGINQIVTGDLITLSEQQIIDCDTGKSNLGCNGGFYTNAFTYIIKNGGIDTEEDYPYTDEQYRECKLCRCLMNNETELQKAVANQPIVVALKLKMDDFQLYTAGVYNGECGSELNLSLVLVGYGTQTEDTCSVSLSPSSYGSSSVSCRLLEMMPTFDSVTSLGNIHVSLDAGLIAMDKDDYSGGRLLKDYSDLSLAWGSTWGDEGYIRLKRNVNEITGKCGIAELASYPIKTSHNPSNPTDKILFRLLDTWSP</sequence>
<dbReference type="SMART" id="SM00645">
    <property type="entry name" value="Pept_C1"/>
    <property type="match status" value="1"/>
</dbReference>
<dbReference type="CDD" id="cd09272">
    <property type="entry name" value="RNase_HI_RT_Ty1"/>
    <property type="match status" value="1"/>
</dbReference>
<comment type="similarity">
    <text evidence="1">Belongs to the peptidase C1 family.</text>
</comment>
<evidence type="ECO:0000259" key="3">
    <source>
        <dbReference type="SMART" id="SM00645"/>
    </source>
</evidence>